<accession>A0A0A9F5H8</accession>
<proteinExistence type="predicted"/>
<organism evidence="1">
    <name type="scientific">Arundo donax</name>
    <name type="common">Giant reed</name>
    <name type="synonym">Donax arundinaceus</name>
    <dbReference type="NCBI Taxonomy" id="35708"/>
    <lineage>
        <taxon>Eukaryota</taxon>
        <taxon>Viridiplantae</taxon>
        <taxon>Streptophyta</taxon>
        <taxon>Embryophyta</taxon>
        <taxon>Tracheophyta</taxon>
        <taxon>Spermatophyta</taxon>
        <taxon>Magnoliopsida</taxon>
        <taxon>Liliopsida</taxon>
        <taxon>Poales</taxon>
        <taxon>Poaceae</taxon>
        <taxon>PACMAD clade</taxon>
        <taxon>Arundinoideae</taxon>
        <taxon>Arundineae</taxon>
        <taxon>Arundo</taxon>
    </lineage>
</organism>
<name>A0A0A9F5H8_ARUDO</name>
<protein>
    <submittedName>
        <fullName evidence="1">Uncharacterized protein</fullName>
    </submittedName>
</protein>
<reference evidence="1" key="1">
    <citation type="submission" date="2014-09" db="EMBL/GenBank/DDBJ databases">
        <authorList>
            <person name="Magalhaes I.L.F."/>
            <person name="Oliveira U."/>
            <person name="Santos F.R."/>
            <person name="Vidigal T.H.D.A."/>
            <person name="Brescovit A.D."/>
            <person name="Santos A.J."/>
        </authorList>
    </citation>
    <scope>NUCLEOTIDE SEQUENCE</scope>
    <source>
        <tissue evidence="1">Shoot tissue taken approximately 20 cm above the soil surface</tissue>
    </source>
</reference>
<reference evidence="1" key="2">
    <citation type="journal article" date="2015" name="Data Brief">
        <title>Shoot transcriptome of the giant reed, Arundo donax.</title>
        <authorList>
            <person name="Barrero R.A."/>
            <person name="Guerrero F.D."/>
            <person name="Moolhuijzen P."/>
            <person name="Goolsby J.A."/>
            <person name="Tidwell J."/>
            <person name="Bellgard S.E."/>
            <person name="Bellgard M.I."/>
        </authorList>
    </citation>
    <scope>NUCLEOTIDE SEQUENCE</scope>
    <source>
        <tissue evidence="1">Shoot tissue taken approximately 20 cm above the soil surface</tissue>
    </source>
</reference>
<dbReference type="EMBL" id="GBRH01194373">
    <property type="protein sequence ID" value="JAE03523.1"/>
    <property type="molecule type" value="Transcribed_RNA"/>
</dbReference>
<evidence type="ECO:0000313" key="1">
    <source>
        <dbReference type="EMBL" id="JAE03523.1"/>
    </source>
</evidence>
<sequence>MDMGTPMGRFAKIPNQRLRDGVVKARLWLSSWIARNRLWFRKEPKK</sequence>
<dbReference type="AlphaFoldDB" id="A0A0A9F5H8"/>